<dbReference type="OrthoDB" id="3945418at2759"/>
<dbReference type="EMBL" id="KK117489">
    <property type="protein sequence ID" value="KFM70608.1"/>
    <property type="molecule type" value="Genomic_DNA"/>
</dbReference>
<evidence type="ECO:0000256" key="7">
    <source>
        <dbReference type="ARBA" id="ARBA00023033"/>
    </source>
</evidence>
<keyword evidence="3 8" id="KW-0349">Heme</keyword>
<feature type="binding site" description="axial binding residue" evidence="8">
    <location>
        <position position="473"/>
    </location>
    <ligand>
        <name>heme</name>
        <dbReference type="ChEBI" id="CHEBI:30413"/>
    </ligand>
    <ligandPart>
        <name>Fe</name>
        <dbReference type="ChEBI" id="CHEBI:18248"/>
    </ligandPart>
</feature>
<dbReference type="PANTHER" id="PTHR24279:SF120">
    <property type="entry name" value="CYTOCHROME P450"/>
    <property type="match status" value="1"/>
</dbReference>
<feature type="non-terminal residue" evidence="11">
    <location>
        <position position="527"/>
    </location>
</feature>
<evidence type="ECO:0000256" key="10">
    <source>
        <dbReference type="SAM" id="MobiDB-lite"/>
    </source>
</evidence>
<evidence type="ECO:0000313" key="11">
    <source>
        <dbReference type="EMBL" id="KFM70608.1"/>
    </source>
</evidence>
<dbReference type="GO" id="GO:0004497">
    <property type="term" value="F:monooxygenase activity"/>
    <property type="evidence" value="ECO:0007669"/>
    <property type="project" value="UniProtKB-KW"/>
</dbReference>
<evidence type="ECO:0000256" key="3">
    <source>
        <dbReference type="ARBA" id="ARBA00022617"/>
    </source>
</evidence>
<feature type="compositionally biased region" description="Basic and acidic residues" evidence="10">
    <location>
        <begin position="442"/>
        <end position="457"/>
    </location>
</feature>
<feature type="region of interest" description="Disordered" evidence="10">
    <location>
        <begin position="437"/>
        <end position="457"/>
    </location>
</feature>
<protein>
    <submittedName>
        <fullName evidence="11">Cytochrome P450 315a1, mitochondrial</fullName>
    </submittedName>
</protein>
<dbReference type="Gene3D" id="1.10.630.10">
    <property type="entry name" value="Cytochrome P450"/>
    <property type="match status" value="1"/>
</dbReference>
<evidence type="ECO:0000256" key="2">
    <source>
        <dbReference type="ARBA" id="ARBA00010617"/>
    </source>
</evidence>
<evidence type="ECO:0000256" key="1">
    <source>
        <dbReference type="ARBA" id="ARBA00001971"/>
    </source>
</evidence>
<accession>A0A087TZR9</accession>
<dbReference type="GO" id="GO:0005506">
    <property type="term" value="F:iron ion binding"/>
    <property type="evidence" value="ECO:0007669"/>
    <property type="project" value="InterPro"/>
</dbReference>
<dbReference type="CDD" id="cd11054">
    <property type="entry name" value="CYP24A1-like"/>
    <property type="match status" value="1"/>
</dbReference>
<evidence type="ECO:0000256" key="6">
    <source>
        <dbReference type="ARBA" id="ARBA00023004"/>
    </source>
</evidence>
<proteinExistence type="inferred from homology"/>
<dbReference type="SUPFAM" id="SSF48264">
    <property type="entry name" value="Cytochrome P450"/>
    <property type="match status" value="1"/>
</dbReference>
<dbReference type="PROSITE" id="PS51257">
    <property type="entry name" value="PROKAR_LIPOPROTEIN"/>
    <property type="match status" value="1"/>
</dbReference>
<dbReference type="STRING" id="407821.A0A087TZR9"/>
<dbReference type="InterPro" id="IPR050479">
    <property type="entry name" value="CYP11_CYP27_families"/>
</dbReference>
<keyword evidence="4 8" id="KW-0479">Metal-binding</keyword>
<evidence type="ECO:0000256" key="5">
    <source>
        <dbReference type="ARBA" id="ARBA00023002"/>
    </source>
</evidence>
<dbReference type="GO" id="GO:0020037">
    <property type="term" value="F:heme binding"/>
    <property type="evidence" value="ECO:0007669"/>
    <property type="project" value="InterPro"/>
</dbReference>
<organism evidence="11 12">
    <name type="scientific">Stegodyphus mimosarum</name>
    <name type="common">African social velvet spider</name>
    <dbReference type="NCBI Taxonomy" id="407821"/>
    <lineage>
        <taxon>Eukaryota</taxon>
        <taxon>Metazoa</taxon>
        <taxon>Ecdysozoa</taxon>
        <taxon>Arthropoda</taxon>
        <taxon>Chelicerata</taxon>
        <taxon>Arachnida</taxon>
        <taxon>Araneae</taxon>
        <taxon>Araneomorphae</taxon>
        <taxon>Entelegynae</taxon>
        <taxon>Eresoidea</taxon>
        <taxon>Eresidae</taxon>
        <taxon>Stegodyphus</taxon>
    </lineage>
</organism>
<keyword evidence="5 9" id="KW-0560">Oxidoreductase</keyword>
<keyword evidence="6 8" id="KW-0408">Iron</keyword>
<evidence type="ECO:0000313" key="12">
    <source>
        <dbReference type="Proteomes" id="UP000054359"/>
    </source>
</evidence>
<dbReference type="PRINTS" id="PR00463">
    <property type="entry name" value="EP450I"/>
</dbReference>
<dbReference type="InterPro" id="IPR001128">
    <property type="entry name" value="Cyt_P450"/>
</dbReference>
<dbReference type="PRINTS" id="PR00385">
    <property type="entry name" value="P450"/>
</dbReference>
<keyword evidence="7 9" id="KW-0503">Monooxygenase</keyword>
<evidence type="ECO:0000256" key="4">
    <source>
        <dbReference type="ARBA" id="ARBA00022723"/>
    </source>
</evidence>
<sequence>MACRRILRQIVQITAQRRKRCTAAAATTAGCPFHRPVKAAPEAPLTKSDVDSLKPFEAIPAPKGLPLVGTLFDLIRKGGSQKIHEYCDMRHRELGPIFREKLGTVDAVVLSDKDYIQRVYYSEGRYPVHMVPEAWLIYNELKGIKRGLFFMDGEQWRDRRKLLNEALLSMGEVTKYEQAFNDVVTDLTDRWQTVSRREKDGVVPNLENELYNWSIETLGTMVFGRRLGCVLPPQYKNQMHEFVYYVQQIFTESAKLSVIPPKLASTLKLPVWRRFVNAADHALQMAREYTEERISEIKNLQAAGEEVPGVLSQLLQCEDVSRDETVNIVADLILAAADTTSHATQWALYSLAKHPECQEKFFSQIKAVVPPGQIITMNHLEKIPYAMWIIKETLRLYPIASFLTRVLPEKIVLGDYEIPAGKLFVMSQYTIGRNPEEFENPDSFKPERWDRSSKDRRPMSNGCMPFGIGARSCIGRRVAELKMRLLLARAVQRFHLESANERDVGISMRLITAPDEPIRLRFKQRSS</sequence>
<dbReference type="GO" id="GO:0016705">
    <property type="term" value="F:oxidoreductase activity, acting on paired donors, with incorporation or reduction of molecular oxygen"/>
    <property type="evidence" value="ECO:0007669"/>
    <property type="project" value="InterPro"/>
</dbReference>
<dbReference type="PROSITE" id="PS00086">
    <property type="entry name" value="CYTOCHROME_P450"/>
    <property type="match status" value="1"/>
</dbReference>
<comment type="cofactor">
    <cofactor evidence="1 8">
        <name>heme</name>
        <dbReference type="ChEBI" id="CHEBI:30413"/>
    </cofactor>
</comment>
<dbReference type="PANTHER" id="PTHR24279">
    <property type="entry name" value="CYTOCHROME P450"/>
    <property type="match status" value="1"/>
</dbReference>
<dbReference type="InterPro" id="IPR002401">
    <property type="entry name" value="Cyt_P450_E_grp-I"/>
</dbReference>
<dbReference type="Pfam" id="PF00067">
    <property type="entry name" value="p450"/>
    <property type="match status" value="1"/>
</dbReference>
<comment type="similarity">
    <text evidence="2 9">Belongs to the cytochrome P450 family.</text>
</comment>
<name>A0A087TZR9_STEMI</name>
<dbReference type="InterPro" id="IPR017972">
    <property type="entry name" value="Cyt_P450_CS"/>
</dbReference>
<evidence type="ECO:0000256" key="9">
    <source>
        <dbReference type="RuleBase" id="RU000461"/>
    </source>
</evidence>
<dbReference type="InterPro" id="IPR036396">
    <property type="entry name" value="Cyt_P450_sf"/>
</dbReference>
<dbReference type="Proteomes" id="UP000054359">
    <property type="component" value="Unassembled WGS sequence"/>
</dbReference>
<gene>
    <name evidence="11" type="ORF">X975_07166</name>
</gene>
<keyword evidence="12" id="KW-1185">Reference proteome</keyword>
<dbReference type="OMA" id="VLPERWC"/>
<dbReference type="AlphaFoldDB" id="A0A087TZR9"/>
<evidence type="ECO:0000256" key="8">
    <source>
        <dbReference type="PIRSR" id="PIRSR602401-1"/>
    </source>
</evidence>
<reference evidence="11 12" key="1">
    <citation type="submission" date="2013-11" db="EMBL/GenBank/DDBJ databases">
        <title>Genome sequencing of Stegodyphus mimosarum.</title>
        <authorList>
            <person name="Bechsgaard J."/>
        </authorList>
    </citation>
    <scope>NUCLEOTIDE SEQUENCE [LARGE SCALE GENOMIC DNA]</scope>
</reference>